<protein>
    <submittedName>
        <fullName evidence="2">Uncharacterized protein</fullName>
    </submittedName>
</protein>
<organism evidence="2 3">
    <name type="scientific">Cricetulus griseus</name>
    <name type="common">Chinese hamster</name>
    <name type="synonym">Cricetulus barabensis griseus</name>
    <dbReference type="NCBI Taxonomy" id="10029"/>
    <lineage>
        <taxon>Eukaryota</taxon>
        <taxon>Metazoa</taxon>
        <taxon>Chordata</taxon>
        <taxon>Craniata</taxon>
        <taxon>Vertebrata</taxon>
        <taxon>Euteleostomi</taxon>
        <taxon>Mammalia</taxon>
        <taxon>Eutheria</taxon>
        <taxon>Euarchontoglires</taxon>
        <taxon>Glires</taxon>
        <taxon>Rodentia</taxon>
        <taxon>Myomorpha</taxon>
        <taxon>Muroidea</taxon>
        <taxon>Cricetidae</taxon>
        <taxon>Cricetinae</taxon>
        <taxon>Cricetulus</taxon>
    </lineage>
</organism>
<evidence type="ECO:0000313" key="2">
    <source>
        <dbReference type="EMBL" id="EGV99412.1"/>
    </source>
</evidence>
<sequence>METEPSASWFDSSNSKKPSSCSDLQSKDSVLIIVRDQHISENVAEKNVWPRGIHNSSASFGVQRIWGRSLSISPLRECPTCLTLGLSLKMC</sequence>
<reference evidence="3" key="1">
    <citation type="journal article" date="2011" name="Nat. Biotechnol.">
        <title>The genomic sequence of the Chinese hamster ovary (CHO)-K1 cell line.</title>
        <authorList>
            <person name="Xu X."/>
            <person name="Nagarajan H."/>
            <person name="Lewis N.E."/>
            <person name="Pan S."/>
            <person name="Cai Z."/>
            <person name="Liu X."/>
            <person name="Chen W."/>
            <person name="Xie M."/>
            <person name="Wang W."/>
            <person name="Hammond S."/>
            <person name="Andersen M.R."/>
            <person name="Neff N."/>
            <person name="Passarelli B."/>
            <person name="Koh W."/>
            <person name="Fan H.C."/>
            <person name="Wang J."/>
            <person name="Gui Y."/>
            <person name="Lee K.H."/>
            <person name="Betenbaugh M.J."/>
            <person name="Quake S.R."/>
            <person name="Famili I."/>
            <person name="Palsson B.O."/>
            <person name="Wang J."/>
        </authorList>
    </citation>
    <scope>NUCLEOTIDE SEQUENCE [LARGE SCALE GENOMIC DNA]</scope>
    <source>
        <strain evidence="3">CHO K1 cell line</strain>
    </source>
</reference>
<dbReference type="Proteomes" id="UP000001075">
    <property type="component" value="Unassembled WGS sequence"/>
</dbReference>
<accession>G3H9K9</accession>
<feature type="region of interest" description="Disordered" evidence="1">
    <location>
        <begin position="1"/>
        <end position="23"/>
    </location>
</feature>
<evidence type="ECO:0000313" key="3">
    <source>
        <dbReference type="Proteomes" id="UP000001075"/>
    </source>
</evidence>
<dbReference type="EMBL" id="JH000232">
    <property type="protein sequence ID" value="EGV99412.1"/>
    <property type="molecule type" value="Genomic_DNA"/>
</dbReference>
<gene>
    <name evidence="2" type="ORF">I79_007085</name>
</gene>
<name>G3H9K9_CRIGR</name>
<dbReference type="InParanoid" id="G3H9K9"/>
<evidence type="ECO:0000256" key="1">
    <source>
        <dbReference type="SAM" id="MobiDB-lite"/>
    </source>
</evidence>
<feature type="compositionally biased region" description="Low complexity" evidence="1">
    <location>
        <begin position="8"/>
        <end position="22"/>
    </location>
</feature>
<proteinExistence type="predicted"/>
<dbReference type="AlphaFoldDB" id="G3H9K9"/>